<keyword evidence="7" id="KW-0653">Protein transport</keyword>
<accession>A0A8J6CAI8</accession>
<dbReference type="GO" id="GO:0046923">
    <property type="term" value="F:ER retention sequence binding"/>
    <property type="evidence" value="ECO:0007669"/>
    <property type="project" value="InterPro"/>
</dbReference>
<evidence type="ECO:0000256" key="2">
    <source>
        <dbReference type="ARBA" id="ARBA00010120"/>
    </source>
</evidence>
<evidence type="ECO:0000256" key="11">
    <source>
        <dbReference type="SAM" id="Phobius"/>
    </source>
</evidence>
<feature type="chain" id="PRO_5035227978" description="ShKT domain-containing protein" evidence="12">
    <location>
        <begin position="19"/>
        <end position="317"/>
    </location>
</feature>
<keyword evidence="6" id="KW-0931">ER-Golgi transport</keyword>
<keyword evidence="9 11" id="KW-0472">Membrane</keyword>
<dbReference type="Pfam" id="PF01549">
    <property type="entry name" value="ShK"/>
    <property type="match status" value="1"/>
</dbReference>
<dbReference type="AlphaFoldDB" id="A0A8J6CAI8"/>
<evidence type="ECO:0000256" key="10">
    <source>
        <dbReference type="ARBA" id="ARBA00023170"/>
    </source>
</evidence>
<feature type="transmembrane region" description="Helical" evidence="11">
    <location>
        <begin position="150"/>
        <end position="174"/>
    </location>
</feature>
<dbReference type="Gene3D" id="1.10.10.1940">
    <property type="match status" value="1"/>
</dbReference>
<protein>
    <recommendedName>
        <fullName evidence="13">ShKT domain-containing protein</fullName>
    </recommendedName>
</protein>
<dbReference type="GO" id="GO:0005789">
    <property type="term" value="C:endoplasmic reticulum membrane"/>
    <property type="evidence" value="ECO:0007669"/>
    <property type="project" value="UniProtKB-SubCell"/>
</dbReference>
<dbReference type="GO" id="GO:0006621">
    <property type="term" value="P:protein retention in ER lumen"/>
    <property type="evidence" value="ECO:0007669"/>
    <property type="project" value="InterPro"/>
</dbReference>
<evidence type="ECO:0000313" key="15">
    <source>
        <dbReference type="Proteomes" id="UP000751190"/>
    </source>
</evidence>
<reference evidence="14" key="1">
    <citation type="submission" date="2021-05" db="EMBL/GenBank/DDBJ databases">
        <title>The genome of the haptophyte Pavlova lutheri (Diacronema luteri, Pavlovales) - a model for lipid biosynthesis in eukaryotic algae.</title>
        <authorList>
            <person name="Hulatt C.J."/>
            <person name="Posewitz M.C."/>
        </authorList>
    </citation>
    <scope>NUCLEOTIDE SEQUENCE</scope>
    <source>
        <strain evidence="14">NIVA-4/92</strain>
    </source>
</reference>
<dbReference type="InterPro" id="IPR000133">
    <property type="entry name" value="ER_ret_rcpt"/>
</dbReference>
<proteinExistence type="inferred from homology"/>
<dbReference type="GO" id="GO:0016192">
    <property type="term" value="P:vesicle-mediated transport"/>
    <property type="evidence" value="ECO:0007669"/>
    <property type="project" value="UniProtKB-KW"/>
</dbReference>
<comment type="caution">
    <text evidence="14">The sequence shown here is derived from an EMBL/GenBank/DDBJ whole genome shotgun (WGS) entry which is preliminary data.</text>
</comment>
<evidence type="ECO:0000256" key="8">
    <source>
        <dbReference type="ARBA" id="ARBA00022989"/>
    </source>
</evidence>
<evidence type="ECO:0000313" key="14">
    <source>
        <dbReference type="EMBL" id="KAG8467692.1"/>
    </source>
</evidence>
<keyword evidence="3" id="KW-0813">Transport</keyword>
<dbReference type="EMBL" id="JAGTXO010000005">
    <property type="protein sequence ID" value="KAG8467692.1"/>
    <property type="molecule type" value="Genomic_DNA"/>
</dbReference>
<keyword evidence="10" id="KW-0675">Receptor</keyword>
<dbReference type="OrthoDB" id="10564047at2759"/>
<evidence type="ECO:0000256" key="7">
    <source>
        <dbReference type="ARBA" id="ARBA00022927"/>
    </source>
</evidence>
<keyword evidence="8 11" id="KW-1133">Transmembrane helix</keyword>
<keyword evidence="5" id="KW-0256">Endoplasmic reticulum</keyword>
<feature type="domain" description="ShKT" evidence="13">
    <location>
        <begin position="21"/>
        <end position="55"/>
    </location>
</feature>
<dbReference type="Proteomes" id="UP000751190">
    <property type="component" value="Unassembled WGS sequence"/>
</dbReference>
<evidence type="ECO:0000256" key="9">
    <source>
        <dbReference type="ARBA" id="ARBA00023136"/>
    </source>
</evidence>
<dbReference type="SMART" id="SM00254">
    <property type="entry name" value="ShKT"/>
    <property type="match status" value="1"/>
</dbReference>
<dbReference type="PANTHER" id="PTHR10585">
    <property type="entry name" value="ER LUMEN PROTEIN RETAINING RECEPTOR"/>
    <property type="match status" value="1"/>
</dbReference>
<evidence type="ECO:0000256" key="1">
    <source>
        <dbReference type="ARBA" id="ARBA00004477"/>
    </source>
</evidence>
<sequence length="317" mass="34258">MLVLIAALWCSQPPGLQPVVCADISPRCAEWVASGRCESSPHLMQAQCRSSCGMCDAGGRDEQPAVPRAPPKHMDDWAGVRPEAIVRLFECSQLAHLVSVGLLLSSAFTARAARGLAPLAGISWRSLELNLLASISRVPFQMATHFFEHWLTAFEIVASVCTLGTLVAVLNLRLRRDVGERPNERFATGAALAACLVGACLFGWSKSRQGGFVPHASLAFSVFVEAAAMLAQRRHFEQLKRMPAMASHALAALALSRALRLVMWGLMAWAGEYEVALMLADALHCALLSDFVAAYMRSRRAGTSDLLLATSFNARAI</sequence>
<evidence type="ECO:0000256" key="3">
    <source>
        <dbReference type="ARBA" id="ARBA00022448"/>
    </source>
</evidence>
<comment type="subcellular location">
    <subcellularLocation>
        <location evidence="1">Endoplasmic reticulum membrane</location>
        <topology evidence="1">Multi-pass membrane protein</topology>
    </subcellularLocation>
</comment>
<evidence type="ECO:0000256" key="12">
    <source>
        <dbReference type="SAM" id="SignalP"/>
    </source>
</evidence>
<keyword evidence="4 11" id="KW-0812">Transmembrane</keyword>
<feature type="transmembrane region" description="Helical" evidence="11">
    <location>
        <begin position="186"/>
        <end position="205"/>
    </location>
</feature>
<comment type="similarity">
    <text evidence="2">Belongs to the ERD2 family.</text>
</comment>
<name>A0A8J6CAI8_DIALT</name>
<feature type="transmembrane region" description="Helical" evidence="11">
    <location>
        <begin position="211"/>
        <end position="230"/>
    </location>
</feature>
<dbReference type="GO" id="GO:0015031">
    <property type="term" value="P:protein transport"/>
    <property type="evidence" value="ECO:0007669"/>
    <property type="project" value="UniProtKB-KW"/>
</dbReference>
<keyword evidence="12" id="KW-0732">Signal</keyword>
<organism evidence="14 15">
    <name type="scientific">Diacronema lutheri</name>
    <name type="common">Unicellular marine alga</name>
    <name type="synonym">Monochrysis lutheri</name>
    <dbReference type="NCBI Taxonomy" id="2081491"/>
    <lineage>
        <taxon>Eukaryota</taxon>
        <taxon>Haptista</taxon>
        <taxon>Haptophyta</taxon>
        <taxon>Pavlovophyceae</taxon>
        <taxon>Pavlovales</taxon>
        <taxon>Pavlovaceae</taxon>
        <taxon>Diacronema</taxon>
    </lineage>
</organism>
<dbReference type="PROSITE" id="PS51670">
    <property type="entry name" value="SHKT"/>
    <property type="match status" value="1"/>
</dbReference>
<evidence type="ECO:0000256" key="4">
    <source>
        <dbReference type="ARBA" id="ARBA00022692"/>
    </source>
</evidence>
<feature type="signal peptide" evidence="12">
    <location>
        <begin position="1"/>
        <end position="18"/>
    </location>
</feature>
<gene>
    <name evidence="14" type="ORF">KFE25_006744</name>
</gene>
<evidence type="ECO:0000256" key="6">
    <source>
        <dbReference type="ARBA" id="ARBA00022892"/>
    </source>
</evidence>
<dbReference type="InterPro" id="IPR003582">
    <property type="entry name" value="ShKT_dom"/>
</dbReference>
<evidence type="ECO:0000259" key="13">
    <source>
        <dbReference type="PROSITE" id="PS51670"/>
    </source>
</evidence>
<keyword evidence="15" id="KW-1185">Reference proteome</keyword>
<evidence type="ECO:0000256" key="5">
    <source>
        <dbReference type="ARBA" id="ARBA00022824"/>
    </source>
</evidence>
<dbReference type="Pfam" id="PF00810">
    <property type="entry name" value="ER_lumen_recept"/>
    <property type="match status" value="1"/>
</dbReference>